<organism evidence="1 2">
    <name type="scientific">Nostoc sphaeroides CCNUC1</name>
    <dbReference type="NCBI Taxonomy" id="2653204"/>
    <lineage>
        <taxon>Bacteria</taxon>
        <taxon>Bacillati</taxon>
        <taxon>Cyanobacteriota</taxon>
        <taxon>Cyanophyceae</taxon>
        <taxon>Nostocales</taxon>
        <taxon>Nostocaceae</taxon>
        <taxon>Nostoc</taxon>
    </lineage>
</organism>
<proteinExistence type="predicted"/>
<dbReference type="EMBL" id="CP045226">
    <property type="protein sequence ID" value="QFS48739.1"/>
    <property type="molecule type" value="Genomic_DNA"/>
</dbReference>
<dbReference type="Proteomes" id="UP000326678">
    <property type="component" value="Chromosome Gxm1"/>
</dbReference>
<protein>
    <submittedName>
        <fullName evidence="1">Uncharacterized protein</fullName>
    </submittedName>
</protein>
<name>A0A5P8WA08_9NOSO</name>
<evidence type="ECO:0000313" key="1">
    <source>
        <dbReference type="EMBL" id="QFS48739.1"/>
    </source>
</evidence>
<keyword evidence="2" id="KW-1185">Reference proteome</keyword>
<reference evidence="1 2" key="1">
    <citation type="submission" date="2019-10" db="EMBL/GenBank/DDBJ databases">
        <title>Genomic and transcriptomic insights into the perfect genentic adaptation of a filamentous nitrogen-fixing cyanobacterium to rice fields.</title>
        <authorList>
            <person name="Chen Z."/>
        </authorList>
    </citation>
    <scope>NUCLEOTIDE SEQUENCE [LARGE SCALE GENOMIC DNA]</scope>
    <source>
        <strain evidence="1">CCNUC1</strain>
    </source>
</reference>
<sequence length="39" mass="4782">MKKMSKYRELFQFSLYLLLVYFISLRFQKVFAGSTIKKK</sequence>
<gene>
    <name evidence="1" type="ORF">GXM_06233</name>
</gene>
<dbReference type="KEGG" id="nsh:GXM_06233"/>
<accession>A0A5P8WA08</accession>
<dbReference type="AlphaFoldDB" id="A0A5P8WA08"/>
<evidence type="ECO:0000313" key="2">
    <source>
        <dbReference type="Proteomes" id="UP000326678"/>
    </source>
</evidence>